<dbReference type="PANTHER" id="PTHR32282:SF27">
    <property type="entry name" value="PENICILLIN-BINDING PROTEIN 1A"/>
    <property type="match status" value="1"/>
</dbReference>
<dbReference type="Pfam" id="PF00905">
    <property type="entry name" value="Transpeptidase"/>
    <property type="match status" value="1"/>
</dbReference>
<sequence length="809" mass="90675">MKKTAKYLFYLVIAGFLAACIGIYSLYIYVKDDLPSVEVLKDVEFQTPMKVYSADGKLISQFGEKRRIPLSYEEIPQDLINALLATEDSRFYQHNGVDFIGILRAAFTVLTTGQKKQGASTLTMQVARGFFLTRDKTYIRKIKEVFIALHIERELTKNEILTLYINKMELGNRAFGFGAAAKVYYGKSIEELDITQIAMLTGLLKAPTAYNPLRNKERAMFRRNTVLWRLKETNYITEEIYQTAIQQPLTAKFHGAQIEFDAPYIAEMVRQEMIDLYGDKAYTQGLQVYTSITADNQNAAIKAVRQNLHNYDERHGLRENTNFLWQEEEEVPTQQALIEKLQSYKDFGLLENVVVTQIDEENKHFIFLRKSGDLGIVKWENMEWAKPFIDDDKTGPAPTTVSEVVNLGQVVSIRATDSGWRLAQFPAASAAFIAINPTTGEIQALVGGYDFRQSEFNRVTQAVRQVGSNIKPFLYSAALEHGFTLASIINDAPINQWDRSQGTAWRPKNSPAIYDGPIRMKVALAKSKNVVSVRLLRAIGVNNVIDHLSQFGFERDQLKPNESLALGSASFTPLQLASAFTAFANKGITTQPYLISKILDSDDHILFETAPTLTCEPDCELANSQVDEDNRAVSEQNAFLIADAMKSTIWGGGSWANNTGWNGTGWRAQSLKRRDLGGKTGTTNEAKDTWFTGYGPNVIATSWVGFDDNNRSLGKESGATAALPAWITYMQTALANSPKNYTPIPENIITARIDQETGKLTHKTNYTADFEYFIKGTEPTQYIESAPKVDILTAEHAGEVVEVEQEEIF</sequence>
<keyword evidence="18" id="KW-0573">Peptidoglycan synthesis</keyword>
<dbReference type="Proteomes" id="UP000037600">
    <property type="component" value="Unassembled WGS sequence"/>
</dbReference>
<dbReference type="InterPro" id="IPR012338">
    <property type="entry name" value="Beta-lactam/transpept-like"/>
</dbReference>
<feature type="domain" description="Penicillin-binding protein OB-like" evidence="31">
    <location>
        <begin position="322"/>
        <end position="427"/>
    </location>
</feature>
<dbReference type="InterPro" id="IPR031376">
    <property type="entry name" value="PCB_OB"/>
</dbReference>
<keyword evidence="9" id="KW-0997">Cell inner membrane</keyword>
<dbReference type="InterPro" id="IPR036950">
    <property type="entry name" value="PBP_transglycosylase"/>
</dbReference>
<keyword evidence="12" id="KW-0328">Glycosyltransferase</keyword>
<dbReference type="GO" id="GO:0005886">
    <property type="term" value="C:plasma membrane"/>
    <property type="evidence" value="ECO:0007669"/>
    <property type="project" value="UniProtKB-SubCell"/>
</dbReference>
<comment type="function">
    <text evidence="1">Cell wall formation. Synthesis of cross-linked peptidoglycan from the lipid intermediates. The enzyme has a penicillin-insensitive transglycosylase N-terminal domain (formation of linear glycan strands) and a penicillin-sensitive transpeptidase C-terminal domain (cross-linking of the peptide subunits).</text>
</comment>
<gene>
    <name evidence="32" type="ORF">XM47_05705</name>
</gene>
<evidence type="ECO:0000313" key="32">
    <source>
        <dbReference type="EMBL" id="KMT65954.1"/>
    </source>
</evidence>
<keyword evidence="20 28" id="KW-0472">Membrane</keyword>
<dbReference type="Gene3D" id="3.40.710.10">
    <property type="entry name" value="DD-peptidase/beta-lactamase superfamily"/>
    <property type="match status" value="2"/>
</dbReference>
<dbReference type="GO" id="GO:0008955">
    <property type="term" value="F:peptidoglycan glycosyltransferase activity"/>
    <property type="evidence" value="ECO:0007669"/>
    <property type="project" value="UniProtKB-EC"/>
</dbReference>
<proteinExistence type="inferred from homology"/>
<dbReference type="Gene3D" id="1.10.3810.10">
    <property type="entry name" value="Biosynthetic peptidoglycan transglycosylase-like"/>
    <property type="match status" value="1"/>
</dbReference>
<dbReference type="EC" id="3.4.16.4" evidence="6"/>
<comment type="catalytic activity">
    <reaction evidence="24">
        <text>Preferential cleavage: (Ac)2-L-Lys-D-Ala-|-D-Ala. Also transpeptidation of peptidyl-alanyl moieties that are N-acyl substituents of D-alanine.</text>
        <dbReference type="EC" id="3.4.16.4"/>
    </reaction>
</comment>
<protein>
    <recommendedName>
        <fullName evidence="7">Penicillin-binding protein 1A</fullName>
        <ecNumber evidence="25">2.4.99.28</ecNumber>
        <ecNumber evidence="6">3.4.16.4</ecNumber>
    </recommendedName>
</protein>
<evidence type="ECO:0000256" key="16">
    <source>
        <dbReference type="ARBA" id="ARBA00022960"/>
    </source>
</evidence>
<evidence type="ECO:0000256" key="20">
    <source>
        <dbReference type="ARBA" id="ARBA00023136"/>
    </source>
</evidence>
<evidence type="ECO:0000256" key="19">
    <source>
        <dbReference type="ARBA" id="ARBA00022989"/>
    </source>
</evidence>
<dbReference type="GO" id="GO:0008360">
    <property type="term" value="P:regulation of cell shape"/>
    <property type="evidence" value="ECO:0007669"/>
    <property type="project" value="UniProtKB-KW"/>
</dbReference>
<dbReference type="SUPFAM" id="SSF53955">
    <property type="entry name" value="Lysozyme-like"/>
    <property type="match status" value="1"/>
</dbReference>
<dbReference type="PANTHER" id="PTHR32282">
    <property type="entry name" value="BINDING PROTEIN TRANSPEPTIDASE, PUTATIVE-RELATED"/>
    <property type="match status" value="1"/>
</dbReference>
<reference evidence="32 33" key="1">
    <citation type="submission" date="2015-04" db="EMBL/GenBank/DDBJ databases">
        <title>Draft Genome Sequence of the Novel Agar-Digesting Marine Bacterium Q1.</title>
        <authorList>
            <person name="Li Y."/>
            <person name="Li D."/>
            <person name="Chen G."/>
            <person name="Du Z."/>
        </authorList>
    </citation>
    <scope>NUCLEOTIDE SEQUENCE [LARGE SCALE GENOMIC DNA]</scope>
    <source>
        <strain evidence="32 33">Q1</strain>
    </source>
</reference>
<comment type="similarity">
    <text evidence="4">In the C-terminal section; belongs to the transpeptidase family.</text>
</comment>
<dbReference type="InterPro" id="IPR001264">
    <property type="entry name" value="Glyco_trans_51"/>
</dbReference>
<dbReference type="STRING" id="1513271.XM47_05705"/>
<dbReference type="PATRIC" id="fig|1513271.3.peg.1168"/>
<dbReference type="Pfam" id="PF17092">
    <property type="entry name" value="PCB_OB"/>
    <property type="match status" value="1"/>
</dbReference>
<keyword evidence="21" id="KW-0046">Antibiotic resistance</keyword>
<dbReference type="RefSeq" id="WP_048690648.1">
    <property type="nucleotide sequence ID" value="NZ_KQ130485.1"/>
</dbReference>
<comment type="pathway">
    <text evidence="27">Glycan biosynthesis.</text>
</comment>
<dbReference type="UniPathway" id="UPA00219"/>
<dbReference type="GO" id="GO:0006508">
    <property type="term" value="P:proteolysis"/>
    <property type="evidence" value="ECO:0007669"/>
    <property type="project" value="UniProtKB-KW"/>
</dbReference>
<dbReference type="GO" id="GO:0030288">
    <property type="term" value="C:outer membrane-bounded periplasmic space"/>
    <property type="evidence" value="ECO:0007669"/>
    <property type="project" value="TreeGrafter"/>
</dbReference>
<evidence type="ECO:0000256" key="10">
    <source>
        <dbReference type="ARBA" id="ARBA00022645"/>
    </source>
</evidence>
<dbReference type="EC" id="2.4.99.28" evidence="25"/>
<evidence type="ECO:0000256" key="28">
    <source>
        <dbReference type="SAM" id="Phobius"/>
    </source>
</evidence>
<evidence type="ECO:0000256" key="18">
    <source>
        <dbReference type="ARBA" id="ARBA00022984"/>
    </source>
</evidence>
<evidence type="ECO:0000256" key="9">
    <source>
        <dbReference type="ARBA" id="ARBA00022519"/>
    </source>
</evidence>
<keyword evidence="23" id="KW-0961">Cell wall biogenesis/degradation</keyword>
<dbReference type="GO" id="GO:0008658">
    <property type="term" value="F:penicillin binding"/>
    <property type="evidence" value="ECO:0007669"/>
    <property type="project" value="InterPro"/>
</dbReference>
<comment type="subcellular location">
    <subcellularLocation>
        <location evidence="2">Cell inner membrane</location>
        <topology evidence="2">Single-pass type II membrane protein</topology>
    </subcellularLocation>
</comment>
<dbReference type="GO" id="GO:0046677">
    <property type="term" value="P:response to antibiotic"/>
    <property type="evidence" value="ECO:0007669"/>
    <property type="project" value="UniProtKB-KW"/>
</dbReference>
<keyword evidence="15" id="KW-0378">Hydrolase</keyword>
<evidence type="ECO:0000256" key="11">
    <source>
        <dbReference type="ARBA" id="ARBA00022670"/>
    </source>
</evidence>
<evidence type="ECO:0000259" key="31">
    <source>
        <dbReference type="Pfam" id="PF17092"/>
    </source>
</evidence>
<keyword evidence="13" id="KW-0808">Transferase</keyword>
<keyword evidence="22" id="KW-0511">Multifunctional enzyme</keyword>
<evidence type="ECO:0000256" key="23">
    <source>
        <dbReference type="ARBA" id="ARBA00023316"/>
    </source>
</evidence>
<evidence type="ECO:0000256" key="6">
    <source>
        <dbReference type="ARBA" id="ARBA00012448"/>
    </source>
</evidence>
<keyword evidence="11" id="KW-0645">Protease</keyword>
<evidence type="ECO:0000256" key="5">
    <source>
        <dbReference type="ARBA" id="ARBA00007739"/>
    </source>
</evidence>
<organism evidence="32 33">
    <name type="scientific">Catenovulum maritimum</name>
    <dbReference type="NCBI Taxonomy" id="1513271"/>
    <lineage>
        <taxon>Bacteria</taxon>
        <taxon>Pseudomonadati</taxon>
        <taxon>Pseudomonadota</taxon>
        <taxon>Gammaproteobacteria</taxon>
        <taxon>Alteromonadales</taxon>
        <taxon>Alteromonadaceae</taxon>
        <taxon>Catenovulum</taxon>
    </lineage>
</organism>
<evidence type="ECO:0000256" key="17">
    <source>
        <dbReference type="ARBA" id="ARBA00022968"/>
    </source>
</evidence>
<keyword evidence="33" id="KW-1185">Reference proteome</keyword>
<dbReference type="InterPro" id="IPR023346">
    <property type="entry name" value="Lysozyme-like_dom_sf"/>
</dbReference>
<dbReference type="GO" id="GO:0009002">
    <property type="term" value="F:serine-type D-Ala-D-Ala carboxypeptidase activity"/>
    <property type="evidence" value="ECO:0007669"/>
    <property type="project" value="UniProtKB-EC"/>
</dbReference>
<dbReference type="PROSITE" id="PS51257">
    <property type="entry name" value="PROKAR_LIPOPROTEIN"/>
    <property type="match status" value="1"/>
</dbReference>
<comment type="pathway">
    <text evidence="3">Cell wall biogenesis; peptidoglycan biosynthesis.</text>
</comment>
<dbReference type="AlphaFoldDB" id="A0A0J8GXH5"/>
<evidence type="ECO:0000256" key="13">
    <source>
        <dbReference type="ARBA" id="ARBA00022679"/>
    </source>
</evidence>
<evidence type="ECO:0000256" key="7">
    <source>
        <dbReference type="ARBA" id="ARBA00018638"/>
    </source>
</evidence>
<feature type="domain" description="Penicillin-binding protein transpeptidase" evidence="29">
    <location>
        <begin position="431"/>
        <end position="697"/>
    </location>
</feature>
<dbReference type="FunFam" id="1.10.3810.10:FF:000003">
    <property type="entry name" value="Penicillin-binding protein 1a"/>
    <property type="match status" value="1"/>
</dbReference>
<dbReference type="SUPFAM" id="SSF56601">
    <property type="entry name" value="beta-lactamase/transpeptidase-like"/>
    <property type="match status" value="1"/>
</dbReference>
<evidence type="ECO:0000259" key="30">
    <source>
        <dbReference type="Pfam" id="PF00912"/>
    </source>
</evidence>
<evidence type="ECO:0000256" key="24">
    <source>
        <dbReference type="ARBA" id="ARBA00034000"/>
    </source>
</evidence>
<name>A0A0J8GXH5_9ALTE</name>
<evidence type="ECO:0000256" key="1">
    <source>
        <dbReference type="ARBA" id="ARBA00002624"/>
    </source>
</evidence>
<evidence type="ECO:0000256" key="4">
    <source>
        <dbReference type="ARBA" id="ARBA00007090"/>
    </source>
</evidence>
<feature type="domain" description="Glycosyl transferase family 51" evidence="30">
    <location>
        <begin position="55"/>
        <end position="230"/>
    </location>
</feature>
<dbReference type="GO" id="GO:0071555">
    <property type="term" value="P:cell wall organization"/>
    <property type="evidence" value="ECO:0007669"/>
    <property type="project" value="UniProtKB-KW"/>
</dbReference>
<evidence type="ECO:0000313" key="33">
    <source>
        <dbReference type="Proteomes" id="UP000037600"/>
    </source>
</evidence>
<evidence type="ECO:0000256" key="8">
    <source>
        <dbReference type="ARBA" id="ARBA00022475"/>
    </source>
</evidence>
<comment type="catalytic activity">
    <reaction evidence="26">
        <text>[GlcNAc-(1-&gt;4)-Mur2Ac(oyl-L-Ala-gamma-D-Glu-L-Lys-D-Ala-D-Ala)](n)-di-trans,octa-cis-undecaprenyl diphosphate + beta-D-GlcNAc-(1-&gt;4)-Mur2Ac(oyl-L-Ala-gamma-D-Glu-L-Lys-D-Ala-D-Ala)-di-trans,octa-cis-undecaprenyl diphosphate = [GlcNAc-(1-&gt;4)-Mur2Ac(oyl-L-Ala-gamma-D-Glu-L-Lys-D-Ala-D-Ala)](n+1)-di-trans,octa-cis-undecaprenyl diphosphate + di-trans,octa-cis-undecaprenyl diphosphate + H(+)</text>
        <dbReference type="Rhea" id="RHEA:23708"/>
        <dbReference type="Rhea" id="RHEA-COMP:9602"/>
        <dbReference type="Rhea" id="RHEA-COMP:9603"/>
        <dbReference type="ChEBI" id="CHEBI:15378"/>
        <dbReference type="ChEBI" id="CHEBI:58405"/>
        <dbReference type="ChEBI" id="CHEBI:60033"/>
        <dbReference type="ChEBI" id="CHEBI:78435"/>
        <dbReference type="EC" id="2.4.99.28"/>
    </reaction>
</comment>
<keyword evidence="19 28" id="KW-1133">Transmembrane helix</keyword>
<dbReference type="InterPro" id="IPR001460">
    <property type="entry name" value="PCN-bd_Tpept"/>
</dbReference>
<evidence type="ECO:0000256" key="27">
    <source>
        <dbReference type="ARBA" id="ARBA00060592"/>
    </source>
</evidence>
<evidence type="ECO:0000256" key="15">
    <source>
        <dbReference type="ARBA" id="ARBA00022801"/>
    </source>
</evidence>
<comment type="caution">
    <text evidence="32">The sequence shown here is derived from an EMBL/GenBank/DDBJ whole genome shotgun (WGS) entry which is preliminary data.</text>
</comment>
<dbReference type="EMBL" id="LAZL01000007">
    <property type="protein sequence ID" value="KMT65954.1"/>
    <property type="molecule type" value="Genomic_DNA"/>
</dbReference>
<dbReference type="InterPro" id="IPR050396">
    <property type="entry name" value="Glycosyltr_51/Transpeptidase"/>
</dbReference>
<comment type="similarity">
    <text evidence="5">In the N-terminal section; belongs to the glycosyltransferase 51 family.</text>
</comment>
<evidence type="ECO:0000256" key="26">
    <source>
        <dbReference type="ARBA" id="ARBA00049902"/>
    </source>
</evidence>
<accession>A0A0J8GXH5</accession>
<evidence type="ECO:0000256" key="3">
    <source>
        <dbReference type="ARBA" id="ARBA00004752"/>
    </source>
</evidence>
<keyword evidence="10" id="KW-0121">Carboxypeptidase</keyword>
<dbReference type="Pfam" id="PF00912">
    <property type="entry name" value="Transgly"/>
    <property type="match status" value="1"/>
</dbReference>
<evidence type="ECO:0000259" key="29">
    <source>
        <dbReference type="Pfam" id="PF00905"/>
    </source>
</evidence>
<keyword evidence="8" id="KW-1003">Cell membrane</keyword>
<evidence type="ECO:0000256" key="25">
    <source>
        <dbReference type="ARBA" id="ARBA00044770"/>
    </source>
</evidence>
<keyword evidence="17" id="KW-0735">Signal-anchor</keyword>
<evidence type="ECO:0000256" key="2">
    <source>
        <dbReference type="ARBA" id="ARBA00004249"/>
    </source>
</evidence>
<feature type="transmembrane region" description="Helical" evidence="28">
    <location>
        <begin position="7"/>
        <end position="30"/>
    </location>
</feature>
<dbReference type="NCBIfam" id="TIGR02074">
    <property type="entry name" value="PBP_1a_fam"/>
    <property type="match status" value="1"/>
</dbReference>
<keyword evidence="14 28" id="KW-0812">Transmembrane</keyword>
<evidence type="ECO:0000256" key="12">
    <source>
        <dbReference type="ARBA" id="ARBA00022676"/>
    </source>
</evidence>
<evidence type="ECO:0000256" key="14">
    <source>
        <dbReference type="ARBA" id="ARBA00022692"/>
    </source>
</evidence>
<evidence type="ECO:0000256" key="21">
    <source>
        <dbReference type="ARBA" id="ARBA00023251"/>
    </source>
</evidence>
<keyword evidence="16" id="KW-0133">Cell shape</keyword>
<dbReference type="GO" id="GO:0009252">
    <property type="term" value="P:peptidoglycan biosynthetic process"/>
    <property type="evidence" value="ECO:0007669"/>
    <property type="project" value="UniProtKB-UniPathway"/>
</dbReference>
<evidence type="ECO:0000256" key="22">
    <source>
        <dbReference type="ARBA" id="ARBA00023268"/>
    </source>
</evidence>